<evidence type="ECO:0000313" key="1">
    <source>
        <dbReference type="EMBL" id="ESO12976.1"/>
    </source>
</evidence>
<reference evidence="1 3" key="2">
    <citation type="journal article" date="2013" name="Nature">
        <title>Insights into bilaterian evolution from three spiralian genomes.</title>
        <authorList>
            <person name="Simakov O."/>
            <person name="Marletaz F."/>
            <person name="Cho S.J."/>
            <person name="Edsinger-Gonzales E."/>
            <person name="Havlak P."/>
            <person name="Hellsten U."/>
            <person name="Kuo D.H."/>
            <person name="Larsson T."/>
            <person name="Lv J."/>
            <person name="Arendt D."/>
            <person name="Savage R."/>
            <person name="Osoegawa K."/>
            <person name="de Jong P."/>
            <person name="Grimwood J."/>
            <person name="Chapman J.A."/>
            <person name="Shapiro H."/>
            <person name="Aerts A."/>
            <person name="Otillar R.P."/>
            <person name="Terry A.Y."/>
            <person name="Boore J.L."/>
            <person name="Grigoriev I.V."/>
            <person name="Lindberg D.R."/>
            <person name="Seaver E.C."/>
            <person name="Weisblat D.A."/>
            <person name="Putnam N.H."/>
            <person name="Rokhsar D.S."/>
        </authorList>
    </citation>
    <scope>NUCLEOTIDE SEQUENCE</scope>
</reference>
<sequence>MCSSAYGVGFARGVVGLYTNATDTSNEAAVGGTNSPLTVADMSHYILPLSDNIVPWMSHLRLPPFPLVSKCNKYLDPLPPWKCDILYGRPTSVQSFNYLFPFQYHVWPPTQQTDQSPFPPIIQLAKSYPAGCGFGYAVSRVCKALLVLIDTKY</sequence>
<dbReference type="AlphaFoldDB" id="T1EP65"/>
<evidence type="ECO:0000313" key="2">
    <source>
        <dbReference type="EnsemblMetazoa" id="HelroP159570"/>
    </source>
</evidence>
<dbReference type="InParanoid" id="T1EP65"/>
<dbReference type="KEGG" id="hro:HELRODRAFT_159570"/>
<dbReference type="RefSeq" id="XP_009009696.1">
    <property type="nucleotide sequence ID" value="XM_009011448.1"/>
</dbReference>
<name>T1EP65_HELRO</name>
<dbReference type="Proteomes" id="UP000015101">
    <property type="component" value="Unassembled WGS sequence"/>
</dbReference>
<dbReference type="HOGENOM" id="CLU_1715237_0_0_1"/>
<reference evidence="2" key="3">
    <citation type="submission" date="2015-06" db="UniProtKB">
        <authorList>
            <consortium name="EnsemblMetazoa"/>
        </authorList>
    </citation>
    <scope>IDENTIFICATION</scope>
</reference>
<dbReference type="EnsemblMetazoa" id="HelroT159570">
    <property type="protein sequence ID" value="HelroP159570"/>
    <property type="gene ID" value="HelroG159570"/>
</dbReference>
<dbReference type="GeneID" id="20198365"/>
<keyword evidence="3" id="KW-1185">Reference proteome</keyword>
<organism evidence="2 3">
    <name type="scientific">Helobdella robusta</name>
    <name type="common">Californian leech</name>
    <dbReference type="NCBI Taxonomy" id="6412"/>
    <lineage>
        <taxon>Eukaryota</taxon>
        <taxon>Metazoa</taxon>
        <taxon>Spiralia</taxon>
        <taxon>Lophotrochozoa</taxon>
        <taxon>Annelida</taxon>
        <taxon>Clitellata</taxon>
        <taxon>Hirudinea</taxon>
        <taxon>Rhynchobdellida</taxon>
        <taxon>Glossiphoniidae</taxon>
        <taxon>Helobdella</taxon>
    </lineage>
</organism>
<dbReference type="EMBL" id="KB095811">
    <property type="protein sequence ID" value="ESO12976.1"/>
    <property type="molecule type" value="Genomic_DNA"/>
</dbReference>
<proteinExistence type="predicted"/>
<dbReference type="EMBL" id="AMQM01000275">
    <property type="status" value="NOT_ANNOTATED_CDS"/>
    <property type="molecule type" value="Genomic_DNA"/>
</dbReference>
<accession>T1EP65</accession>
<gene>
    <name evidence="2" type="primary">20198365</name>
    <name evidence="1" type="ORF">HELRODRAFT_159570</name>
</gene>
<dbReference type="CTD" id="20198365"/>
<reference evidence="3" key="1">
    <citation type="submission" date="2012-12" db="EMBL/GenBank/DDBJ databases">
        <authorList>
            <person name="Hellsten U."/>
            <person name="Grimwood J."/>
            <person name="Chapman J.A."/>
            <person name="Shapiro H."/>
            <person name="Aerts A."/>
            <person name="Otillar R.P."/>
            <person name="Terry A.Y."/>
            <person name="Boore J.L."/>
            <person name="Simakov O."/>
            <person name="Marletaz F."/>
            <person name="Cho S.-J."/>
            <person name="Edsinger-Gonzales E."/>
            <person name="Havlak P."/>
            <person name="Kuo D.-H."/>
            <person name="Larsson T."/>
            <person name="Lv J."/>
            <person name="Arendt D."/>
            <person name="Savage R."/>
            <person name="Osoegawa K."/>
            <person name="de Jong P."/>
            <person name="Lindberg D.R."/>
            <person name="Seaver E.C."/>
            <person name="Weisblat D.A."/>
            <person name="Putnam N.H."/>
            <person name="Grigoriev I.V."/>
            <person name="Rokhsar D.S."/>
        </authorList>
    </citation>
    <scope>NUCLEOTIDE SEQUENCE</scope>
</reference>
<evidence type="ECO:0000313" key="3">
    <source>
        <dbReference type="Proteomes" id="UP000015101"/>
    </source>
</evidence>
<protein>
    <submittedName>
        <fullName evidence="1 2">Uncharacterized protein</fullName>
    </submittedName>
</protein>